<gene>
    <name evidence="2" type="ORF">SAMN05421802_10170</name>
</gene>
<feature type="signal peptide" evidence="1">
    <location>
        <begin position="1"/>
        <end position="25"/>
    </location>
</feature>
<evidence type="ECO:0008006" key="4">
    <source>
        <dbReference type="Google" id="ProtNLM"/>
    </source>
</evidence>
<dbReference type="GO" id="GO:0004623">
    <property type="term" value="F:phospholipase A2 activity"/>
    <property type="evidence" value="ECO:0007669"/>
    <property type="project" value="InterPro"/>
</dbReference>
<dbReference type="GO" id="GO:0006644">
    <property type="term" value="P:phospholipid metabolic process"/>
    <property type="evidence" value="ECO:0007669"/>
    <property type="project" value="InterPro"/>
</dbReference>
<name>A0A9X8R0R3_9CORY</name>
<dbReference type="Proteomes" id="UP000185547">
    <property type="component" value="Unassembled WGS sequence"/>
</dbReference>
<dbReference type="GO" id="GO:0050482">
    <property type="term" value="P:arachidonate secretion"/>
    <property type="evidence" value="ECO:0007669"/>
    <property type="project" value="InterPro"/>
</dbReference>
<protein>
    <recommendedName>
        <fullName evidence="4">Phospholipase A2</fullName>
    </recommendedName>
</protein>
<dbReference type="OrthoDB" id="5125543at2"/>
<evidence type="ECO:0000313" key="2">
    <source>
        <dbReference type="EMBL" id="SIP86429.1"/>
    </source>
</evidence>
<keyword evidence="3" id="KW-1185">Reference proteome</keyword>
<dbReference type="EMBL" id="FTMH01000001">
    <property type="protein sequence ID" value="SIP86429.1"/>
    <property type="molecule type" value="Genomic_DNA"/>
</dbReference>
<dbReference type="SUPFAM" id="SSF48619">
    <property type="entry name" value="Phospholipase A2, PLA2"/>
    <property type="match status" value="1"/>
</dbReference>
<evidence type="ECO:0000313" key="3">
    <source>
        <dbReference type="Proteomes" id="UP000185547"/>
    </source>
</evidence>
<comment type="caution">
    <text evidence="2">The sequence shown here is derived from an EMBL/GenBank/DDBJ whole genome shotgun (WGS) entry which is preliminary data.</text>
</comment>
<feature type="chain" id="PRO_5040724066" description="Phospholipase A2" evidence="1">
    <location>
        <begin position="26"/>
        <end position="180"/>
    </location>
</feature>
<evidence type="ECO:0000256" key="1">
    <source>
        <dbReference type="SAM" id="SignalP"/>
    </source>
</evidence>
<sequence>MFRRVLDITAVTSVMVLLVATTVNAQAHPSTPEINAIFDEFVEYEDNGLMMFNTVEAREAGVEDDILEIGETFNDISQEKWVNEEGPSTVARAPLVDRWNYCGTGNSGPGAPQNSVDSVCQRHDTCIGDANGDRSAMIACDVAFVATMNNIKGEYGGADRTYIEAAIQVIRAAMACRPVC</sequence>
<reference evidence="2 3" key="1">
    <citation type="submission" date="2017-01" db="EMBL/GenBank/DDBJ databases">
        <authorList>
            <person name="Varghese N."/>
            <person name="Submissions S."/>
        </authorList>
    </citation>
    <scope>NUCLEOTIDE SEQUENCE [LARGE SCALE GENOMIC DNA]</scope>
    <source>
        <strain evidence="2 3">DSM 44280</strain>
    </source>
</reference>
<dbReference type="AlphaFoldDB" id="A0A9X8R0R3"/>
<dbReference type="InterPro" id="IPR036444">
    <property type="entry name" value="PLipase_A2_dom_sf"/>
</dbReference>
<dbReference type="Gene3D" id="1.20.90.10">
    <property type="entry name" value="Phospholipase A2 domain"/>
    <property type="match status" value="1"/>
</dbReference>
<accession>A0A9X8R0R3</accession>
<proteinExistence type="predicted"/>
<organism evidence="2 3">
    <name type="scientific">Corynebacterium afermentans</name>
    <dbReference type="NCBI Taxonomy" id="38286"/>
    <lineage>
        <taxon>Bacteria</taxon>
        <taxon>Bacillati</taxon>
        <taxon>Actinomycetota</taxon>
        <taxon>Actinomycetes</taxon>
        <taxon>Mycobacteriales</taxon>
        <taxon>Corynebacteriaceae</taxon>
        <taxon>Corynebacterium</taxon>
    </lineage>
</organism>
<keyword evidence="1" id="KW-0732">Signal</keyword>
<dbReference type="RefSeq" id="WP_143313148.1">
    <property type="nucleotide sequence ID" value="NZ_FTMH01000001.1"/>
</dbReference>